<dbReference type="InterPro" id="IPR043993">
    <property type="entry name" value="T4SS_pilin"/>
</dbReference>
<dbReference type="EMBL" id="PCXL01000011">
    <property type="protein sequence ID" value="PIR38243.1"/>
    <property type="molecule type" value="Genomic_DNA"/>
</dbReference>
<keyword evidence="2" id="KW-0732">Signal</keyword>
<feature type="chain" id="PRO_5013607808" evidence="2">
    <location>
        <begin position="21"/>
        <end position="116"/>
    </location>
</feature>
<feature type="signal peptide" evidence="2">
    <location>
        <begin position="1"/>
        <end position="20"/>
    </location>
</feature>
<sequence>MKKAVITSLMLGAMPFIASAQLENIEDIVVSIGDIIDLLVPIVFALAILYFFWGLAQFILASGDETARAEGRQKMIWGIVAIAVMASIWGLVFFLQDAVGVSRVDAPSIDVIPTVN</sequence>
<keyword evidence="1" id="KW-1133">Transmembrane helix</keyword>
<evidence type="ECO:0000313" key="4">
    <source>
        <dbReference type="Proteomes" id="UP000231333"/>
    </source>
</evidence>
<dbReference type="Proteomes" id="UP000231333">
    <property type="component" value="Unassembled WGS sequence"/>
</dbReference>
<feature type="transmembrane region" description="Helical" evidence="1">
    <location>
        <begin position="75"/>
        <end position="95"/>
    </location>
</feature>
<evidence type="ECO:0000256" key="1">
    <source>
        <dbReference type="SAM" id="Phobius"/>
    </source>
</evidence>
<name>A0A2H0QVD6_9BACT</name>
<protein>
    <submittedName>
        <fullName evidence="3">Uncharacterized protein</fullName>
    </submittedName>
</protein>
<proteinExistence type="predicted"/>
<accession>A0A2H0QVD6</accession>
<keyword evidence="1" id="KW-0812">Transmembrane</keyword>
<evidence type="ECO:0000313" key="3">
    <source>
        <dbReference type="EMBL" id="PIR38243.1"/>
    </source>
</evidence>
<dbReference type="Pfam" id="PF18895">
    <property type="entry name" value="T4SS_pilin"/>
    <property type="match status" value="1"/>
</dbReference>
<feature type="transmembrane region" description="Helical" evidence="1">
    <location>
        <begin position="38"/>
        <end position="63"/>
    </location>
</feature>
<gene>
    <name evidence="3" type="ORF">COV34_01350</name>
</gene>
<reference evidence="3 4" key="1">
    <citation type="submission" date="2017-09" db="EMBL/GenBank/DDBJ databases">
        <title>Depth-based differentiation of microbial function through sediment-hosted aquifers and enrichment of novel symbionts in the deep terrestrial subsurface.</title>
        <authorList>
            <person name="Probst A.J."/>
            <person name="Ladd B."/>
            <person name="Jarett J.K."/>
            <person name="Geller-Mcgrath D.E."/>
            <person name="Sieber C.M."/>
            <person name="Emerson J.B."/>
            <person name="Anantharaman K."/>
            <person name="Thomas B.C."/>
            <person name="Malmstrom R."/>
            <person name="Stieglmeier M."/>
            <person name="Klingl A."/>
            <person name="Woyke T."/>
            <person name="Ryan C.M."/>
            <person name="Banfield J.F."/>
        </authorList>
    </citation>
    <scope>NUCLEOTIDE SEQUENCE [LARGE SCALE GENOMIC DNA]</scope>
    <source>
        <strain evidence="3">CG10_big_fil_rev_8_21_14_0_10_42_12</strain>
    </source>
</reference>
<evidence type="ECO:0000256" key="2">
    <source>
        <dbReference type="SAM" id="SignalP"/>
    </source>
</evidence>
<dbReference type="AlphaFoldDB" id="A0A2H0QVD6"/>
<comment type="caution">
    <text evidence="3">The sequence shown here is derived from an EMBL/GenBank/DDBJ whole genome shotgun (WGS) entry which is preliminary data.</text>
</comment>
<keyword evidence="1" id="KW-0472">Membrane</keyword>
<organism evidence="3 4">
    <name type="scientific">Candidatus Zambryskibacteria bacterium CG10_big_fil_rev_8_21_14_0_10_42_12</name>
    <dbReference type="NCBI Taxonomy" id="1975115"/>
    <lineage>
        <taxon>Bacteria</taxon>
        <taxon>Candidatus Zambryskiibacteriota</taxon>
    </lineage>
</organism>